<evidence type="ECO:0000256" key="11">
    <source>
        <dbReference type="SAM" id="MobiDB-lite"/>
    </source>
</evidence>
<feature type="region of interest" description="Disordered" evidence="11">
    <location>
        <begin position="748"/>
        <end position="804"/>
    </location>
</feature>
<dbReference type="Proteomes" id="UP001558632">
    <property type="component" value="Unassembled WGS sequence"/>
</dbReference>
<dbReference type="InterPro" id="IPR027483">
    <property type="entry name" value="PInositol-4-P-4/5-kinase_C_sf"/>
</dbReference>
<dbReference type="SUPFAM" id="SSF74731">
    <property type="entry name" value="Ribosomal protein L20"/>
    <property type="match status" value="1"/>
</dbReference>
<dbReference type="Gene3D" id="3.30.800.10">
    <property type="entry name" value="Phosphatidylinositol Phosphate Kinase II Beta"/>
    <property type="match status" value="1"/>
</dbReference>
<protein>
    <submittedName>
        <fullName evidence="13">Phosphatidylinositol 5-phosphate 4-kinase type-2 alpha</fullName>
    </submittedName>
</protein>
<dbReference type="Pfam" id="PF05010">
    <property type="entry name" value="TACC_C"/>
    <property type="match status" value="1"/>
</dbReference>
<dbReference type="Pfam" id="PF00453">
    <property type="entry name" value="Ribosomal_L20"/>
    <property type="match status" value="1"/>
</dbReference>
<keyword evidence="14" id="KW-1185">Reference proteome</keyword>
<dbReference type="Gene3D" id="1.10.1900.20">
    <property type="entry name" value="Ribosomal protein L20"/>
    <property type="match status" value="1"/>
</dbReference>
<keyword evidence="4" id="KW-0963">Cytoplasm</keyword>
<keyword evidence="9" id="KW-0808">Transferase</keyword>
<keyword evidence="9" id="KW-0418">Kinase</keyword>
<evidence type="ECO:0000256" key="10">
    <source>
        <dbReference type="SAM" id="Coils"/>
    </source>
</evidence>
<feature type="domain" description="PIPK" evidence="12">
    <location>
        <begin position="519"/>
        <end position="883"/>
    </location>
</feature>
<gene>
    <name evidence="13" type="ORF">TSPI_10303</name>
</gene>
<dbReference type="InterPro" id="IPR035566">
    <property type="entry name" value="Ribosomal_protein_bL20_C"/>
</dbReference>
<organism evidence="13 14">
    <name type="scientific">Trichinella spiralis</name>
    <name type="common">Trichina worm</name>
    <dbReference type="NCBI Taxonomy" id="6334"/>
    <lineage>
        <taxon>Eukaryota</taxon>
        <taxon>Metazoa</taxon>
        <taxon>Ecdysozoa</taxon>
        <taxon>Nematoda</taxon>
        <taxon>Enoplea</taxon>
        <taxon>Dorylaimia</taxon>
        <taxon>Trichinellida</taxon>
        <taxon>Trichinellidae</taxon>
        <taxon>Trichinella</taxon>
    </lineage>
</organism>
<dbReference type="InterPro" id="IPR002498">
    <property type="entry name" value="PInositol-4-P-4/5-kinase_core"/>
</dbReference>
<proteinExistence type="inferred from homology"/>
<evidence type="ECO:0000256" key="5">
    <source>
        <dbReference type="ARBA" id="ARBA00022980"/>
    </source>
</evidence>
<comment type="similarity">
    <text evidence="3">Belongs to the TACC family.</text>
</comment>
<feature type="coiled-coil region" evidence="10">
    <location>
        <begin position="294"/>
        <end position="321"/>
    </location>
</feature>
<evidence type="ECO:0000256" key="4">
    <source>
        <dbReference type="ARBA" id="ARBA00022490"/>
    </source>
</evidence>
<dbReference type="CDD" id="cd17305">
    <property type="entry name" value="PIPKc_PIP5KII"/>
    <property type="match status" value="1"/>
</dbReference>
<evidence type="ECO:0000256" key="2">
    <source>
        <dbReference type="ARBA" id="ARBA00007698"/>
    </source>
</evidence>
<evidence type="ECO:0000256" key="3">
    <source>
        <dbReference type="ARBA" id="ARBA00009423"/>
    </source>
</evidence>
<accession>A0ABR3KMJ1</accession>
<dbReference type="PROSITE" id="PS51455">
    <property type="entry name" value="PIPK"/>
    <property type="match status" value="1"/>
</dbReference>
<dbReference type="SMART" id="SM00330">
    <property type="entry name" value="PIPKc"/>
    <property type="match status" value="1"/>
</dbReference>
<evidence type="ECO:0000256" key="7">
    <source>
        <dbReference type="ARBA" id="ARBA00023212"/>
    </source>
</evidence>
<feature type="compositionally biased region" description="Low complexity" evidence="11">
    <location>
        <begin position="795"/>
        <end position="804"/>
    </location>
</feature>
<keyword evidence="6 10" id="KW-0175">Coiled coil</keyword>
<reference evidence="13 14" key="1">
    <citation type="submission" date="2024-07" db="EMBL/GenBank/DDBJ databases">
        <title>Enhanced genomic and transcriptomic resources for Trichinella pseudospiralis and T. spiralis underpin the discovery of pronounced molecular differences between stages and species.</title>
        <authorList>
            <person name="Pasi K.K."/>
            <person name="La Rosa G."/>
            <person name="Gomez-Morales M.A."/>
            <person name="Tosini F."/>
            <person name="Sumanam S."/>
            <person name="Young N.D."/>
            <person name="Chang B.C."/>
            <person name="Robin G.B."/>
        </authorList>
    </citation>
    <scope>NUCLEOTIDE SEQUENCE [LARGE SCALE GENOMIC DNA]</scope>
    <source>
        <strain evidence="13">ISS534</strain>
    </source>
</reference>
<dbReference type="PANTHER" id="PTHR23086:SF8">
    <property type="entry name" value="PHOSPHATIDYLINOSITOL 5-PHOSPHATE 4-KINASE, ISOFORM A"/>
    <property type="match status" value="1"/>
</dbReference>
<evidence type="ECO:0000313" key="14">
    <source>
        <dbReference type="Proteomes" id="UP001558632"/>
    </source>
</evidence>
<keyword evidence="7" id="KW-0206">Cytoskeleton</keyword>
<dbReference type="EMBL" id="JBEUSY010000251">
    <property type="protein sequence ID" value="KAL1241308.1"/>
    <property type="molecule type" value="Genomic_DNA"/>
</dbReference>
<dbReference type="InterPro" id="IPR007707">
    <property type="entry name" value="TACC_C"/>
</dbReference>
<evidence type="ECO:0000313" key="13">
    <source>
        <dbReference type="EMBL" id="KAL1241308.1"/>
    </source>
</evidence>
<evidence type="ECO:0000259" key="12">
    <source>
        <dbReference type="PROSITE" id="PS51455"/>
    </source>
</evidence>
<evidence type="ECO:0000256" key="1">
    <source>
        <dbReference type="ARBA" id="ARBA00004245"/>
    </source>
</evidence>
<dbReference type="InterPro" id="IPR023610">
    <property type="entry name" value="PInositol-4/5-P-5/4-kinase"/>
</dbReference>
<keyword evidence="8" id="KW-0687">Ribonucleoprotein</keyword>
<comment type="similarity">
    <text evidence="2">Belongs to the bacterial ribosomal protein bL20 family.</text>
</comment>
<evidence type="ECO:0000256" key="6">
    <source>
        <dbReference type="ARBA" id="ARBA00023054"/>
    </source>
</evidence>
<dbReference type="InterPro" id="IPR027484">
    <property type="entry name" value="PInositol-4-P-5-kinase_N"/>
</dbReference>
<evidence type="ECO:0000256" key="9">
    <source>
        <dbReference type="PROSITE-ProRule" id="PRU00781"/>
    </source>
</evidence>
<sequence>MDAEKVQRKNDSTSLRHPQTAVVEPTFRRSERSSLQTVMVENLNTVGVSSEQQLLKCSSSPANFKDFSSDSVFTNDLASFSTPSCQRVSTCTPATVVRRRSPRLDIMKNGIALENLFNAVVDDKSASDMENEYSSMKERLIDEINEQAIEIQKVQDDIARWKEQNMMKKKTRDEIQCTIKNYEDRLIEASKEMNSITKNMEYVRVLDDRNQILEDLISAENVISELQKRYEKFCLSYKNCLENDAKLKACLEEGRKNFLQSTNRMMQLKEHVKELMKTVLENKDEAVVSQREDLVALTAEVKKNELAVQTLKEDCDQMDKQIQELVMFHPKNIFQNGFLSCAKWFPRRFLNSPHPVDFPLPKRTRWFKRQRVFRFTGWYYADARDKYSPALNHLQHAWQKMTEHRKDLPEMRNWYYEKRVQAAANEHGVSYEQLKESLNKANIRLNTKMLSLLGSNEPRSFKSLMDVCKMISQESAKKVGYVIQSFDYCCHTSTMMKSKKKMKHKPRRPIVPKWKLFRSSDPFLSVFMWGINHTITESSHIPPTRLLMPDDFKAFSKIRIDNHLFNKESMPSHFKVKEYCPNVFRSIREKFAIDDDDYLKSLTKHEPVVMEPSGRGGGARVFVSYDKRFLIKTLCAEEVAEVHSILQKYHNYIVEHHSKTRNYAITKKYDLKGSTVQRQASDKEKAKDFPTFKDKDFLEEKCRLYLSADSRQKLMSMLTSDTEFLASLNLMDYSLLVGLHVCDQEQQQLAPNSPRRTVAEAVHSPGVCPDSSELENASDGSNEYGSQPTPPESPEPSSGAFAPFSDYPELKLDDEFYAVTATPDAPKKMIYFIGLIDILTYYGMKKLTATAAKTVKYGAEAEISSVRPQQYAKRLVEFVSRAFADTAASPPNSTETAA</sequence>
<dbReference type="InterPro" id="IPR005813">
    <property type="entry name" value="Ribosomal_bL20"/>
</dbReference>
<feature type="compositionally biased region" description="Polar residues" evidence="11">
    <location>
        <begin position="774"/>
        <end position="784"/>
    </location>
</feature>
<dbReference type="Gene3D" id="3.30.810.10">
    <property type="entry name" value="2-Layer Sandwich"/>
    <property type="match status" value="1"/>
</dbReference>
<feature type="coiled-coil region" evidence="10">
    <location>
        <begin position="126"/>
        <end position="229"/>
    </location>
</feature>
<comment type="caution">
    <text evidence="13">The sequence shown here is derived from an EMBL/GenBank/DDBJ whole genome shotgun (WGS) entry which is preliminary data.</text>
</comment>
<dbReference type="SUPFAM" id="SSF56104">
    <property type="entry name" value="SAICAR synthase-like"/>
    <property type="match status" value="1"/>
</dbReference>
<keyword evidence="5" id="KW-0689">Ribosomal protein</keyword>
<dbReference type="Pfam" id="PF01504">
    <property type="entry name" value="PIP5K"/>
    <property type="match status" value="2"/>
</dbReference>
<comment type="subcellular location">
    <subcellularLocation>
        <location evidence="1">Cytoplasm</location>
        <location evidence="1">Cytoskeleton</location>
    </subcellularLocation>
</comment>
<keyword evidence="9" id="KW-0067">ATP-binding</keyword>
<name>A0ABR3KMJ1_TRISP</name>
<dbReference type="PANTHER" id="PTHR23086">
    <property type="entry name" value="PHOSPHATIDYLINOSITOL-4-PHOSPHATE 5-KINASE"/>
    <property type="match status" value="1"/>
</dbReference>
<evidence type="ECO:0000256" key="8">
    <source>
        <dbReference type="ARBA" id="ARBA00023274"/>
    </source>
</evidence>
<keyword evidence="9" id="KW-0547">Nucleotide-binding</keyword>